<dbReference type="Pfam" id="PF03184">
    <property type="entry name" value="DDE_1"/>
    <property type="match status" value="1"/>
</dbReference>
<gene>
    <name evidence="3" type="ORF">EZS28_015984</name>
</gene>
<dbReference type="InterPro" id="IPR004875">
    <property type="entry name" value="DDE_SF_endonuclease_dom"/>
</dbReference>
<evidence type="ECO:0000259" key="2">
    <source>
        <dbReference type="Pfam" id="PF03184"/>
    </source>
</evidence>
<name>A0A5J4W0M6_9EUKA</name>
<sequence>MQLRFEDVEKYINVLKLTVDEVPFCLVINVDESGIQCYQDGVRKNFLIPASVANDVSCYGVDRAEGRISVCAGITLSGECVRPLICTKSQVSNEELLSLGVQQHLHGLVRYSKSGNLNGDLFLEWISECLIPFVTAKRIEIKQRNARAILLTDNCSIHTIDEVKEMLGQANIAMLSFPADSTQYFQPLDCLSFSVLKRSIQNGRGARTKLTPAEGVLDAVDALQKATTIKTTQAAWRLAGIDFALDHGKLVAKVVAESFQSIIKKLKADNTITSSHRPAPKRASTKKPFGHLNEEYIKKK</sequence>
<dbReference type="InterPro" id="IPR036397">
    <property type="entry name" value="RNaseH_sf"/>
</dbReference>
<organism evidence="3 4">
    <name type="scientific">Streblomastix strix</name>
    <dbReference type="NCBI Taxonomy" id="222440"/>
    <lineage>
        <taxon>Eukaryota</taxon>
        <taxon>Metamonada</taxon>
        <taxon>Preaxostyla</taxon>
        <taxon>Oxymonadida</taxon>
        <taxon>Streblomastigidae</taxon>
        <taxon>Streblomastix</taxon>
    </lineage>
</organism>
<feature type="compositionally biased region" description="Basic residues" evidence="1">
    <location>
        <begin position="278"/>
        <end position="289"/>
    </location>
</feature>
<evidence type="ECO:0000256" key="1">
    <source>
        <dbReference type="SAM" id="MobiDB-lite"/>
    </source>
</evidence>
<evidence type="ECO:0000313" key="3">
    <source>
        <dbReference type="EMBL" id="KAA6388491.1"/>
    </source>
</evidence>
<dbReference type="Proteomes" id="UP000324800">
    <property type="component" value="Unassembled WGS sequence"/>
</dbReference>
<reference evidence="3 4" key="1">
    <citation type="submission" date="2019-03" db="EMBL/GenBank/DDBJ databases">
        <title>Single cell metagenomics reveals metabolic interactions within the superorganism composed of flagellate Streblomastix strix and complex community of Bacteroidetes bacteria on its surface.</title>
        <authorList>
            <person name="Treitli S.C."/>
            <person name="Kolisko M."/>
            <person name="Husnik F."/>
            <person name="Keeling P."/>
            <person name="Hampl V."/>
        </authorList>
    </citation>
    <scope>NUCLEOTIDE SEQUENCE [LARGE SCALE GENOMIC DNA]</scope>
    <source>
        <strain evidence="3">ST1C</strain>
    </source>
</reference>
<feature type="domain" description="DDE-1" evidence="2">
    <location>
        <begin position="82"/>
        <end position="236"/>
    </location>
</feature>
<comment type="caution">
    <text evidence="3">The sequence shown here is derived from an EMBL/GenBank/DDBJ whole genome shotgun (WGS) entry which is preliminary data.</text>
</comment>
<protein>
    <recommendedName>
        <fullName evidence="2">DDE-1 domain-containing protein</fullName>
    </recommendedName>
</protein>
<feature type="region of interest" description="Disordered" evidence="1">
    <location>
        <begin position="273"/>
        <end position="300"/>
    </location>
</feature>
<dbReference type="Gene3D" id="3.30.420.10">
    <property type="entry name" value="Ribonuclease H-like superfamily/Ribonuclease H"/>
    <property type="match status" value="1"/>
</dbReference>
<proteinExistence type="predicted"/>
<evidence type="ECO:0000313" key="4">
    <source>
        <dbReference type="Proteomes" id="UP000324800"/>
    </source>
</evidence>
<dbReference type="GO" id="GO:0003676">
    <property type="term" value="F:nucleic acid binding"/>
    <property type="evidence" value="ECO:0007669"/>
    <property type="project" value="InterPro"/>
</dbReference>
<accession>A0A5J4W0M6</accession>
<dbReference type="OrthoDB" id="10065929at2759"/>
<dbReference type="EMBL" id="SNRW01003961">
    <property type="protein sequence ID" value="KAA6388491.1"/>
    <property type="molecule type" value="Genomic_DNA"/>
</dbReference>
<dbReference type="AlphaFoldDB" id="A0A5J4W0M6"/>